<reference evidence="2" key="1">
    <citation type="submission" date="2021-10" db="EMBL/GenBank/DDBJ databases">
        <title>Tamlana sargassums sp. nov., and Tamlana laminarinivorans sp. nov., two new bacteria isolated from the brown alga.</title>
        <authorList>
            <person name="Li J."/>
        </authorList>
    </citation>
    <scope>NUCLEOTIDE SEQUENCE</scope>
    <source>
        <strain evidence="2">PT2-4</strain>
    </source>
</reference>
<dbReference type="SUPFAM" id="SSF55008">
    <property type="entry name" value="HMA, heavy metal-associated domain"/>
    <property type="match status" value="1"/>
</dbReference>
<dbReference type="CDD" id="cd00371">
    <property type="entry name" value="HMA"/>
    <property type="match status" value="1"/>
</dbReference>
<dbReference type="PROSITE" id="PS50846">
    <property type="entry name" value="HMA_2"/>
    <property type="match status" value="1"/>
</dbReference>
<organism evidence="2 3">
    <name type="scientific">Neotamlana laminarinivorans</name>
    <dbReference type="NCBI Taxonomy" id="2883124"/>
    <lineage>
        <taxon>Bacteria</taxon>
        <taxon>Pseudomonadati</taxon>
        <taxon>Bacteroidota</taxon>
        <taxon>Flavobacteriia</taxon>
        <taxon>Flavobacteriales</taxon>
        <taxon>Flavobacteriaceae</taxon>
        <taxon>Neotamlana</taxon>
    </lineage>
</organism>
<dbReference type="InterPro" id="IPR036163">
    <property type="entry name" value="HMA_dom_sf"/>
</dbReference>
<proteinExistence type="predicted"/>
<evidence type="ECO:0000259" key="1">
    <source>
        <dbReference type="PROSITE" id="PS50846"/>
    </source>
</evidence>
<dbReference type="Pfam" id="PF00403">
    <property type="entry name" value="HMA"/>
    <property type="match status" value="1"/>
</dbReference>
<evidence type="ECO:0000313" key="3">
    <source>
        <dbReference type="Proteomes" id="UP001139199"/>
    </source>
</evidence>
<comment type="caution">
    <text evidence="2">The sequence shown here is derived from an EMBL/GenBank/DDBJ whole genome shotgun (WGS) entry which is preliminary data.</text>
</comment>
<feature type="domain" description="HMA" evidence="1">
    <location>
        <begin position="1"/>
        <end position="66"/>
    </location>
</feature>
<dbReference type="Proteomes" id="UP001139199">
    <property type="component" value="Unassembled WGS sequence"/>
</dbReference>
<name>A0A9X1HXB6_9FLAO</name>
<protein>
    <submittedName>
        <fullName evidence="2">Heavy-metal-associated domain-containing protein</fullName>
    </submittedName>
</protein>
<dbReference type="Gene3D" id="3.30.70.100">
    <property type="match status" value="1"/>
</dbReference>
<dbReference type="InterPro" id="IPR006121">
    <property type="entry name" value="HMA_dom"/>
</dbReference>
<accession>A0A9X1HXB6</accession>
<gene>
    <name evidence="2" type="ORF">LG649_03380</name>
</gene>
<dbReference type="RefSeq" id="WP_226540899.1">
    <property type="nucleotide sequence ID" value="NZ_JAJAPW010000001.1"/>
</dbReference>
<sequence length="89" mass="9605">MKTTIAIQNLKCGGCAHTITSNLSEIKNITNVNVSIEMSTVSFDYNSKTDVSLVETKLKSLGYPTKTNDNNIVLKAKSMFSCAAGKISK</sequence>
<keyword evidence="3" id="KW-1185">Reference proteome</keyword>
<dbReference type="GO" id="GO:0046872">
    <property type="term" value="F:metal ion binding"/>
    <property type="evidence" value="ECO:0007669"/>
    <property type="project" value="InterPro"/>
</dbReference>
<evidence type="ECO:0000313" key="2">
    <source>
        <dbReference type="EMBL" id="MCB4797869.1"/>
    </source>
</evidence>
<dbReference type="EMBL" id="JAJAPW010000001">
    <property type="protein sequence ID" value="MCB4797869.1"/>
    <property type="molecule type" value="Genomic_DNA"/>
</dbReference>
<dbReference type="AlphaFoldDB" id="A0A9X1HXB6"/>